<dbReference type="PANTHER" id="PTHR43046">
    <property type="entry name" value="GDP-MANNOSE MANNOSYL HYDROLASE"/>
    <property type="match status" value="1"/>
</dbReference>
<comment type="similarity">
    <text evidence="3">Belongs to the Nudix hydrolase family.</text>
</comment>
<feature type="domain" description="Nudix hydrolase" evidence="4">
    <location>
        <begin position="9"/>
        <end position="140"/>
    </location>
</feature>
<dbReference type="PANTHER" id="PTHR43046:SF14">
    <property type="entry name" value="MUTT_NUDIX FAMILY PROTEIN"/>
    <property type="match status" value="1"/>
</dbReference>
<dbReference type="GO" id="GO:0016787">
    <property type="term" value="F:hydrolase activity"/>
    <property type="evidence" value="ECO:0007669"/>
    <property type="project" value="UniProtKB-KW"/>
</dbReference>
<protein>
    <recommendedName>
        <fullName evidence="4">Nudix hydrolase domain-containing protein</fullName>
    </recommendedName>
</protein>
<dbReference type="PROSITE" id="PS51462">
    <property type="entry name" value="NUDIX"/>
    <property type="match status" value="1"/>
</dbReference>
<dbReference type="PROSITE" id="PS00893">
    <property type="entry name" value="NUDIX_BOX"/>
    <property type="match status" value="1"/>
</dbReference>
<dbReference type="CDD" id="cd04683">
    <property type="entry name" value="NUDIX_Hydrolase"/>
    <property type="match status" value="1"/>
</dbReference>
<dbReference type="AlphaFoldDB" id="A0A1G1X3Y2"/>
<evidence type="ECO:0000313" key="5">
    <source>
        <dbReference type="EMBL" id="OGY34037.1"/>
    </source>
</evidence>
<name>A0A1G1X3Y2_9BACT</name>
<sequence>MSSQSRKYYTVVPSSYLLFRKGDEILLSLRKNTGYHDGDYSLPAGHIEEGEYALEAAIREAKEEAGVDIAPQDLKMAHMMYRICADHVRADYFFEVTKWEGEIHNPEPDKCDALDWLKLSELPANTTPYIKAALTAYAARQIYSEFNEADDKIFN</sequence>
<dbReference type="EMBL" id="MHHR01000023">
    <property type="protein sequence ID" value="OGY34037.1"/>
    <property type="molecule type" value="Genomic_DNA"/>
</dbReference>
<organism evidence="5 6">
    <name type="scientific">Candidatus Andersenbacteria bacterium RIFCSPHIGHO2_12_FULL_45_11</name>
    <dbReference type="NCBI Taxonomy" id="1797281"/>
    <lineage>
        <taxon>Bacteria</taxon>
        <taxon>Candidatus Anderseniibacteriota</taxon>
    </lineage>
</organism>
<evidence type="ECO:0000259" key="4">
    <source>
        <dbReference type="PROSITE" id="PS51462"/>
    </source>
</evidence>
<evidence type="ECO:0000256" key="3">
    <source>
        <dbReference type="RuleBase" id="RU003476"/>
    </source>
</evidence>
<dbReference type="Pfam" id="PF00293">
    <property type="entry name" value="NUDIX"/>
    <property type="match status" value="1"/>
</dbReference>
<comment type="caution">
    <text evidence="5">The sequence shown here is derived from an EMBL/GenBank/DDBJ whole genome shotgun (WGS) entry which is preliminary data.</text>
</comment>
<gene>
    <name evidence="5" type="ORF">A3D99_02150</name>
</gene>
<evidence type="ECO:0000313" key="6">
    <source>
        <dbReference type="Proteomes" id="UP000177528"/>
    </source>
</evidence>
<dbReference type="PRINTS" id="PR00502">
    <property type="entry name" value="NUDIXFAMILY"/>
</dbReference>
<dbReference type="InterPro" id="IPR015797">
    <property type="entry name" value="NUDIX_hydrolase-like_dom_sf"/>
</dbReference>
<proteinExistence type="inferred from homology"/>
<dbReference type="InterPro" id="IPR020084">
    <property type="entry name" value="NUDIX_hydrolase_CS"/>
</dbReference>
<evidence type="ECO:0000256" key="1">
    <source>
        <dbReference type="ARBA" id="ARBA00001946"/>
    </source>
</evidence>
<dbReference type="Gene3D" id="3.90.79.10">
    <property type="entry name" value="Nucleoside Triphosphate Pyrophosphohydrolase"/>
    <property type="match status" value="1"/>
</dbReference>
<reference evidence="5 6" key="1">
    <citation type="journal article" date="2016" name="Nat. Commun.">
        <title>Thousands of microbial genomes shed light on interconnected biogeochemical processes in an aquifer system.</title>
        <authorList>
            <person name="Anantharaman K."/>
            <person name="Brown C.T."/>
            <person name="Hug L.A."/>
            <person name="Sharon I."/>
            <person name="Castelle C.J."/>
            <person name="Probst A.J."/>
            <person name="Thomas B.C."/>
            <person name="Singh A."/>
            <person name="Wilkins M.J."/>
            <person name="Karaoz U."/>
            <person name="Brodie E.L."/>
            <person name="Williams K.H."/>
            <person name="Hubbard S.S."/>
            <person name="Banfield J.F."/>
        </authorList>
    </citation>
    <scope>NUCLEOTIDE SEQUENCE [LARGE SCALE GENOMIC DNA]</scope>
</reference>
<dbReference type="InterPro" id="IPR020476">
    <property type="entry name" value="Nudix_hydrolase"/>
</dbReference>
<comment type="cofactor">
    <cofactor evidence="1">
        <name>Mg(2+)</name>
        <dbReference type="ChEBI" id="CHEBI:18420"/>
    </cofactor>
</comment>
<evidence type="ECO:0000256" key="2">
    <source>
        <dbReference type="ARBA" id="ARBA00022801"/>
    </source>
</evidence>
<keyword evidence="2 3" id="KW-0378">Hydrolase</keyword>
<accession>A0A1G1X3Y2</accession>
<dbReference type="InterPro" id="IPR000086">
    <property type="entry name" value="NUDIX_hydrolase_dom"/>
</dbReference>
<dbReference type="Proteomes" id="UP000177528">
    <property type="component" value="Unassembled WGS sequence"/>
</dbReference>
<dbReference type="SUPFAM" id="SSF55811">
    <property type="entry name" value="Nudix"/>
    <property type="match status" value="1"/>
</dbReference>